<gene>
    <name evidence="3" type="ORF">GYA93_10455</name>
</gene>
<organism evidence="3 4">
    <name type="scientific">Gordonia desulfuricans</name>
    <dbReference type="NCBI Taxonomy" id="89051"/>
    <lineage>
        <taxon>Bacteria</taxon>
        <taxon>Bacillati</taxon>
        <taxon>Actinomycetota</taxon>
        <taxon>Actinomycetes</taxon>
        <taxon>Mycobacteriales</taxon>
        <taxon>Gordoniaceae</taxon>
        <taxon>Gordonia</taxon>
    </lineage>
</organism>
<dbReference type="InterPro" id="IPR036390">
    <property type="entry name" value="WH_DNA-bd_sf"/>
</dbReference>
<protein>
    <submittedName>
        <fullName evidence="3">PadR family transcriptional regulator</fullName>
    </submittedName>
</protein>
<dbReference type="PANTHER" id="PTHR43252">
    <property type="entry name" value="TRANSCRIPTIONAL REGULATOR YQJI"/>
    <property type="match status" value="1"/>
</dbReference>
<dbReference type="PANTHER" id="PTHR43252:SF4">
    <property type="entry name" value="TRANSCRIPTIONAL REGULATORY PROTEIN"/>
    <property type="match status" value="1"/>
</dbReference>
<feature type="domain" description="Transcription regulator PadR C-terminal" evidence="2">
    <location>
        <begin position="93"/>
        <end position="180"/>
    </location>
</feature>
<dbReference type="SUPFAM" id="SSF46785">
    <property type="entry name" value="Winged helix' DNA-binding domain"/>
    <property type="match status" value="1"/>
</dbReference>
<dbReference type="Gene3D" id="1.10.10.10">
    <property type="entry name" value="Winged helix-like DNA-binding domain superfamily/Winged helix DNA-binding domain"/>
    <property type="match status" value="1"/>
</dbReference>
<dbReference type="Pfam" id="PF03551">
    <property type="entry name" value="PadR"/>
    <property type="match status" value="1"/>
</dbReference>
<dbReference type="Pfam" id="PF10400">
    <property type="entry name" value="Vir_act_alpha_C"/>
    <property type="match status" value="1"/>
</dbReference>
<proteinExistence type="predicted"/>
<evidence type="ECO:0000313" key="4">
    <source>
        <dbReference type="Proteomes" id="UP000466307"/>
    </source>
</evidence>
<dbReference type="InterPro" id="IPR036388">
    <property type="entry name" value="WH-like_DNA-bd_sf"/>
</dbReference>
<keyword evidence="4" id="KW-1185">Reference proteome</keyword>
<dbReference type="RefSeq" id="WP_059035431.1">
    <property type="nucleotide sequence ID" value="NZ_JAADZU010000028.1"/>
</dbReference>
<dbReference type="EMBL" id="JAADZU010000028">
    <property type="protein sequence ID" value="NDK89999.1"/>
    <property type="molecule type" value="Genomic_DNA"/>
</dbReference>
<dbReference type="InterPro" id="IPR018309">
    <property type="entry name" value="Tscrpt_reg_PadR_C"/>
</dbReference>
<dbReference type="Proteomes" id="UP000466307">
    <property type="component" value="Unassembled WGS sequence"/>
</dbReference>
<dbReference type="AlphaFoldDB" id="A0A7K3LP36"/>
<evidence type="ECO:0000313" key="3">
    <source>
        <dbReference type="EMBL" id="NDK89999.1"/>
    </source>
</evidence>
<reference evidence="3 4" key="1">
    <citation type="submission" date="2020-01" db="EMBL/GenBank/DDBJ databases">
        <title>Investigation of new actinobacteria for the biodesulphurisation of diesel fuel.</title>
        <authorList>
            <person name="Athi Narayanan S.M."/>
        </authorList>
    </citation>
    <scope>NUCLEOTIDE SEQUENCE [LARGE SCALE GENOMIC DNA]</scope>
    <source>
        <strain evidence="3 4">213E</strain>
    </source>
</reference>
<feature type="domain" description="Transcription regulator PadR N-terminal" evidence="1">
    <location>
        <begin position="11"/>
        <end position="81"/>
    </location>
</feature>
<comment type="caution">
    <text evidence="3">The sequence shown here is derived from an EMBL/GenBank/DDBJ whole genome shotgun (WGS) entry which is preliminary data.</text>
</comment>
<sequence>MALRHAILAELLDDAGASGYRLAKTFDVAVASYWYATPQQLYAELIRLEAEGLISGREVVQVRRPNKRVYTLTDTGREVLERFVDTTSRPTFMRDDLLVKVRACDIGEVPALIDDLRSRSQQSLVKAEFIEGLLAKLRGDMSEDRFLAESPRIGPYLTGLRGIAYERENAAWCRRTADVLTARGGGSTAPD</sequence>
<name>A0A7K3LP36_9ACTN</name>
<accession>A0A7K3LP36</accession>
<evidence type="ECO:0000259" key="2">
    <source>
        <dbReference type="Pfam" id="PF10400"/>
    </source>
</evidence>
<dbReference type="InterPro" id="IPR005149">
    <property type="entry name" value="Tscrpt_reg_PadR_N"/>
</dbReference>
<evidence type="ECO:0000259" key="1">
    <source>
        <dbReference type="Pfam" id="PF03551"/>
    </source>
</evidence>
<dbReference type="Gene3D" id="6.10.140.190">
    <property type="match status" value="1"/>
</dbReference>